<protein>
    <submittedName>
        <fullName evidence="3">CU044_2847 family protein</fullName>
    </submittedName>
</protein>
<dbReference type="Pfam" id="PF19493">
    <property type="entry name" value="Trypco1"/>
    <property type="match status" value="1"/>
</dbReference>
<accession>A0ABV3A8Z4</accession>
<keyword evidence="4" id="KW-1185">Reference proteome</keyword>
<dbReference type="EMBL" id="JBFAEG010000010">
    <property type="protein sequence ID" value="MEU5708421.1"/>
    <property type="molecule type" value="Genomic_DNA"/>
</dbReference>
<name>A0ABV3A8Z4_9ACTN</name>
<comment type="caution">
    <text evidence="3">The sequence shown here is derived from an EMBL/GenBank/DDBJ whole genome shotgun (WGS) entry which is preliminary data.</text>
</comment>
<reference evidence="3 4" key="1">
    <citation type="submission" date="2024-06" db="EMBL/GenBank/DDBJ databases">
        <title>The Natural Products Discovery Center: Release of the First 8490 Sequenced Strains for Exploring Actinobacteria Biosynthetic Diversity.</title>
        <authorList>
            <person name="Kalkreuter E."/>
            <person name="Kautsar S.A."/>
            <person name="Yang D."/>
            <person name="Bader C.D."/>
            <person name="Teijaro C.N."/>
            <person name="Fluegel L."/>
            <person name="Davis C.M."/>
            <person name="Simpson J.R."/>
            <person name="Lauterbach L."/>
            <person name="Steele A.D."/>
            <person name="Gui C."/>
            <person name="Meng S."/>
            <person name="Li G."/>
            <person name="Viehrig K."/>
            <person name="Ye F."/>
            <person name="Su P."/>
            <person name="Kiefer A.F."/>
            <person name="Nichols A."/>
            <person name="Cepeda A.J."/>
            <person name="Yan W."/>
            <person name="Fan B."/>
            <person name="Jiang Y."/>
            <person name="Adhikari A."/>
            <person name="Zheng C.-J."/>
            <person name="Schuster L."/>
            <person name="Cowan T.M."/>
            <person name="Smanski M.J."/>
            <person name="Chevrette M.G."/>
            <person name="De Carvalho L.P.S."/>
            <person name="Shen B."/>
        </authorList>
    </citation>
    <scope>NUCLEOTIDE SEQUENCE [LARGE SCALE GENOMIC DNA]</scope>
    <source>
        <strain evidence="3 4">NPDC020594</strain>
    </source>
</reference>
<feature type="domain" description="Trypsin-co-occurring" evidence="2">
    <location>
        <begin position="7"/>
        <end position="103"/>
    </location>
</feature>
<evidence type="ECO:0000259" key="2">
    <source>
        <dbReference type="Pfam" id="PF19493"/>
    </source>
</evidence>
<feature type="compositionally biased region" description="Low complexity" evidence="1">
    <location>
        <begin position="104"/>
        <end position="122"/>
    </location>
</feature>
<evidence type="ECO:0000313" key="4">
    <source>
        <dbReference type="Proteomes" id="UP001551011"/>
    </source>
</evidence>
<dbReference type="Proteomes" id="UP001551011">
    <property type="component" value="Unassembled WGS sequence"/>
</dbReference>
<dbReference type="RefSeq" id="WP_031025257.1">
    <property type="nucleotide sequence ID" value="NZ_JBEXDP010000021.1"/>
</dbReference>
<dbReference type="NCBIfam" id="NF041216">
    <property type="entry name" value="CU044_2847_fam"/>
    <property type="match status" value="1"/>
</dbReference>
<sequence>MDELVEFRTEDGALVVVEGAGSTRSGARLVSRGDGPAQAARTFEGALDGVRAAAASALRVFRDGSLRPDAVEIEFGVRLSAEAGAVIAKGSAEGHLVVKLSWSPGQAPEPAAPAQNPPARAASGQHASPPTLPGQAAPDRTVPGPESADR</sequence>
<feature type="region of interest" description="Disordered" evidence="1">
    <location>
        <begin position="103"/>
        <end position="150"/>
    </location>
</feature>
<proteinExistence type="predicted"/>
<gene>
    <name evidence="3" type="ORF">AB0H04_16340</name>
</gene>
<evidence type="ECO:0000313" key="3">
    <source>
        <dbReference type="EMBL" id="MEU5708421.1"/>
    </source>
</evidence>
<organism evidence="3 4">
    <name type="scientific">Streptomyces flaveolus</name>
    <dbReference type="NCBI Taxonomy" id="67297"/>
    <lineage>
        <taxon>Bacteria</taxon>
        <taxon>Bacillati</taxon>
        <taxon>Actinomycetota</taxon>
        <taxon>Actinomycetes</taxon>
        <taxon>Kitasatosporales</taxon>
        <taxon>Streptomycetaceae</taxon>
        <taxon>Streptomyces</taxon>
    </lineage>
</organism>
<evidence type="ECO:0000256" key="1">
    <source>
        <dbReference type="SAM" id="MobiDB-lite"/>
    </source>
</evidence>
<dbReference type="InterPro" id="IPR045794">
    <property type="entry name" value="Trypco1"/>
</dbReference>